<dbReference type="PANTHER" id="PTHR11373">
    <property type="entry name" value="DEOXYNUCLEOSIDE TRIPHOSPHATE TRIPHOSPHOHYDROLASE"/>
    <property type="match status" value="1"/>
</dbReference>
<organism evidence="2 3">
    <name type="scientific">Collibacillus ludicampi</name>
    <dbReference type="NCBI Taxonomy" id="2771369"/>
    <lineage>
        <taxon>Bacteria</taxon>
        <taxon>Bacillati</taxon>
        <taxon>Bacillota</taxon>
        <taxon>Bacilli</taxon>
        <taxon>Bacillales</taxon>
        <taxon>Alicyclobacillaceae</taxon>
        <taxon>Collibacillus</taxon>
    </lineage>
</organism>
<dbReference type="SUPFAM" id="SSF109604">
    <property type="entry name" value="HD-domain/PDEase-like"/>
    <property type="match status" value="1"/>
</dbReference>
<protein>
    <submittedName>
        <fullName evidence="2">HD domain-containing protein</fullName>
    </submittedName>
</protein>
<dbReference type="PANTHER" id="PTHR11373:SF4">
    <property type="entry name" value="DEOXYNUCLEOSIDE TRIPHOSPHATE TRIPHOSPHOHYDROLASE SAMHD1"/>
    <property type="match status" value="1"/>
</dbReference>
<comment type="caution">
    <text evidence="2">The sequence shown here is derived from an EMBL/GenBank/DDBJ whole genome shotgun (WGS) entry which is preliminary data.</text>
</comment>
<proteinExistence type="predicted"/>
<dbReference type="RefSeq" id="WP_282198070.1">
    <property type="nucleotide sequence ID" value="NZ_BOQE01000001.1"/>
</dbReference>
<gene>
    <name evidence="2" type="ORF">DNHGIG_03650</name>
</gene>
<dbReference type="InterPro" id="IPR006674">
    <property type="entry name" value="HD_domain"/>
</dbReference>
<dbReference type="SMART" id="SM00471">
    <property type="entry name" value="HDc"/>
    <property type="match status" value="1"/>
</dbReference>
<reference evidence="2" key="1">
    <citation type="journal article" date="2023" name="Int. J. Syst. Evol. Microbiol.">
        <title>Collibacillus ludicampi gen. nov., sp. nov., a new soil bacterium of the family Alicyclobacillaceae.</title>
        <authorList>
            <person name="Jojima T."/>
            <person name="Ioku Y."/>
            <person name="Fukuta Y."/>
            <person name="Shirasaka N."/>
            <person name="Matsumura Y."/>
            <person name="Mori M."/>
        </authorList>
    </citation>
    <scope>NUCLEOTIDE SEQUENCE</scope>
    <source>
        <strain evidence="2">TP075</strain>
    </source>
</reference>
<dbReference type="EMBL" id="BOQE01000001">
    <property type="protein sequence ID" value="GIM44816.1"/>
    <property type="molecule type" value="Genomic_DNA"/>
</dbReference>
<dbReference type="AlphaFoldDB" id="A0AAV4LAV0"/>
<evidence type="ECO:0000313" key="2">
    <source>
        <dbReference type="EMBL" id="GIM44816.1"/>
    </source>
</evidence>
<name>A0AAV4LAV0_9BACL</name>
<dbReference type="Proteomes" id="UP001057291">
    <property type="component" value="Unassembled WGS sequence"/>
</dbReference>
<dbReference type="Pfam" id="PF19276">
    <property type="entry name" value="HD_assoc_2"/>
    <property type="match status" value="1"/>
</dbReference>
<accession>A0AAV4LAV0</accession>
<dbReference type="InterPro" id="IPR050135">
    <property type="entry name" value="dGTPase-like"/>
</dbReference>
<dbReference type="Gene3D" id="1.10.3210.10">
    <property type="entry name" value="Hypothetical protein af1432"/>
    <property type="match status" value="1"/>
</dbReference>
<dbReference type="InterPro" id="IPR045509">
    <property type="entry name" value="HD_assoc_2"/>
</dbReference>
<evidence type="ECO:0000313" key="3">
    <source>
        <dbReference type="Proteomes" id="UP001057291"/>
    </source>
</evidence>
<feature type="domain" description="HD/PDEase" evidence="1">
    <location>
        <begin position="55"/>
        <end position="186"/>
    </location>
</feature>
<dbReference type="InterPro" id="IPR003607">
    <property type="entry name" value="HD/PDEase_dom"/>
</dbReference>
<evidence type="ECO:0000259" key="1">
    <source>
        <dbReference type="SMART" id="SM00471"/>
    </source>
</evidence>
<dbReference type="CDD" id="cd00077">
    <property type="entry name" value="HDc"/>
    <property type="match status" value="1"/>
</dbReference>
<dbReference type="GO" id="GO:0006203">
    <property type="term" value="P:dGTP catabolic process"/>
    <property type="evidence" value="ECO:0007669"/>
    <property type="project" value="TreeGrafter"/>
</dbReference>
<sequence length="422" mass="49577">MADLHFREEKVFKDPVHDYIYVKDPFVWSLINTRAFQRLRRIRQMGTSFLVFHGAEHSRFTHSLGTYEIMRQVLSHFSRNHNWPQDERMVRLALASALLHDIGHGPFSHAFEGVFKTHHETWTRRILMEDREIHGILSQIDTDFPSDLLSVISKGQKFPLLERLIASEMDVDRMDYLLRDALHTGVTYGRFELERLIRIMRPFGHDIVIKQSGMHTVEQYLLARYFMYTQVYLHSTTIGSDVLLGKILSRARDLFQEGQLKYCPKELVPFFEKPESEITVEEFLQLDDTVMHYAFSCWREEEDLSLRDLAARFRDRRLLSSVACRHPLDVDTLLEIQHAFDDAGIPSDSYLSYKAISTGGYLYKQGIKYVGDDGRLRDVCEASKLIHSLVPEVYHRFYYPKDLVEANHDRHTLVELLHKLQR</sequence>
<dbReference type="GO" id="GO:0008832">
    <property type="term" value="F:dGTPase activity"/>
    <property type="evidence" value="ECO:0007669"/>
    <property type="project" value="TreeGrafter"/>
</dbReference>
<keyword evidence="3" id="KW-1185">Reference proteome</keyword>
<dbReference type="Pfam" id="PF01966">
    <property type="entry name" value="HD"/>
    <property type="match status" value="1"/>
</dbReference>